<reference evidence="3" key="1">
    <citation type="journal article" date="2019" name="Int. J. Syst. Evol. Microbiol.">
        <title>The Global Catalogue of Microorganisms (GCM) 10K type strain sequencing project: providing services to taxonomists for standard genome sequencing and annotation.</title>
        <authorList>
            <consortium name="The Broad Institute Genomics Platform"/>
            <consortium name="The Broad Institute Genome Sequencing Center for Infectious Disease"/>
            <person name="Wu L."/>
            <person name="Ma J."/>
        </authorList>
    </citation>
    <scope>NUCLEOTIDE SEQUENCE [LARGE SCALE GENOMIC DNA]</scope>
    <source>
        <strain evidence="3">CCUG 49679</strain>
    </source>
</reference>
<evidence type="ECO:0000313" key="2">
    <source>
        <dbReference type="EMBL" id="MFC6095916.1"/>
    </source>
</evidence>
<dbReference type="PANTHER" id="PTHR35535">
    <property type="entry name" value="HEAT SHOCK PROTEIN HSLJ"/>
    <property type="match status" value="1"/>
</dbReference>
<protein>
    <submittedName>
        <fullName evidence="2">META domain-containing protein</fullName>
    </submittedName>
</protein>
<dbReference type="InterPro" id="IPR005184">
    <property type="entry name" value="DUF306_Meta_HslJ"/>
</dbReference>
<feature type="domain" description="DUF306" evidence="1">
    <location>
        <begin position="160"/>
        <end position="260"/>
    </location>
</feature>
<keyword evidence="3" id="KW-1185">Reference proteome</keyword>
<accession>A0ABW1PJZ0</accession>
<proteinExistence type="predicted"/>
<comment type="caution">
    <text evidence="2">The sequence shown here is derived from an EMBL/GenBank/DDBJ whole genome shotgun (WGS) entry which is preliminary data.</text>
</comment>
<dbReference type="InterPro" id="IPR038670">
    <property type="entry name" value="HslJ-like_sf"/>
</dbReference>
<dbReference type="Gene3D" id="2.40.128.270">
    <property type="match status" value="1"/>
</dbReference>
<sequence length="267" mass="30184">MSKPKSIIAIFALSILFVNCKPKPAEKEVSSVDSVAVKKPEVATISEAPSNVFFKAVGTEPFWGIEISDDSIKFTTLEEKDNFSLSYEKPQKAMDANVVMYRAKSDNINLEITIQQEKCSDGMSDKVFDYSVKVSLKRGEQKELLLSGCGNYIIDYRLHDIWALEELEGKKINPEDFKKGVPNLEIFAEEARFSGMAGCNRIGGKLFSEKDLLRFTDVFTTEMMCDNYETEKTLVKALQSTTRYELKENKLYLLNPDGTKAIFKKVD</sequence>
<evidence type="ECO:0000259" key="1">
    <source>
        <dbReference type="Pfam" id="PF03724"/>
    </source>
</evidence>
<gene>
    <name evidence="2" type="ORF">ACFPVY_04595</name>
</gene>
<dbReference type="InterPro" id="IPR053147">
    <property type="entry name" value="Hsp_HslJ-like"/>
</dbReference>
<dbReference type="Pfam" id="PF03724">
    <property type="entry name" value="META"/>
    <property type="match status" value="1"/>
</dbReference>
<evidence type="ECO:0000313" key="3">
    <source>
        <dbReference type="Proteomes" id="UP001596287"/>
    </source>
</evidence>
<organism evidence="2 3">
    <name type="scientific">Flavobacterium qiangtangense</name>
    <dbReference type="NCBI Taxonomy" id="1442595"/>
    <lineage>
        <taxon>Bacteria</taxon>
        <taxon>Pseudomonadati</taxon>
        <taxon>Bacteroidota</taxon>
        <taxon>Flavobacteriia</taxon>
        <taxon>Flavobacteriales</taxon>
        <taxon>Flavobacteriaceae</taxon>
        <taxon>Flavobacterium</taxon>
    </lineage>
</organism>
<dbReference type="RefSeq" id="WP_379790605.1">
    <property type="nucleotide sequence ID" value="NZ_JBHSQB010000004.1"/>
</dbReference>
<dbReference type="EMBL" id="JBHSQB010000004">
    <property type="protein sequence ID" value="MFC6095916.1"/>
    <property type="molecule type" value="Genomic_DNA"/>
</dbReference>
<dbReference type="Proteomes" id="UP001596287">
    <property type="component" value="Unassembled WGS sequence"/>
</dbReference>
<name>A0ABW1PJZ0_9FLAO</name>
<dbReference type="PANTHER" id="PTHR35535:SF2">
    <property type="entry name" value="DUF306 DOMAIN-CONTAINING PROTEIN"/>
    <property type="match status" value="1"/>
</dbReference>